<sequence length="493" mass="57911">MISLSQPAPKIPKEEYKARVRDLRAELLQLQQQVRHRNKPVIIVIAGDDRSGRHETINTLSAWMDPRFLSVNAYGPSQYEDDRKPFFWRFWRDLPGAGQIAIYLRDWTSTSIVQYLNGEIDAEKLRRRESYIRNFEQKHTDDGALMIKCWLHIGEDVLRERLAEVRDTPYFDVKDELALKNYPHAIEAIQNTLNATSTHRNHWHVVNGADDRHRNLQVAEIIKIQLQQWLAQDTPQSSESIEPLPVAPRPAINMAPESSDNKPDKSDAKARLKKLQTKLRKLTFQLRERNIPVVMAFEGWDAAGKGGAIRRLVAPLDAGFYRIKPIAKPTEEEYAHHYLWRFWRDIPQNGQMTLFDRSWYGRVLVERVEGFASETEWLRAYKEINDFEEQLTIHNCVVLKFWLNISNQEQLQRFQDREQTPYKQYKITDEDYRNRERWDDYVTAVEDMIERTSTPHAPWTVVSTDFKDRARVQVLETVVNAFKARLKVDSATD</sequence>
<dbReference type="NCBIfam" id="TIGR03708">
    <property type="entry name" value="poly_P_AMP_trns"/>
    <property type="match status" value="1"/>
</dbReference>
<dbReference type="GO" id="GO:0043751">
    <property type="term" value="F:polyphosphate:AMP phosphotransferase activity"/>
    <property type="evidence" value="ECO:0007669"/>
    <property type="project" value="InterPro"/>
</dbReference>
<dbReference type="InterPro" id="IPR022488">
    <property type="entry name" value="PPK2-related"/>
</dbReference>
<keyword evidence="3" id="KW-0418">Kinase</keyword>
<dbReference type="GO" id="GO:0006797">
    <property type="term" value="P:polyphosphate metabolic process"/>
    <property type="evidence" value="ECO:0007669"/>
    <property type="project" value="InterPro"/>
</dbReference>
<evidence type="ECO:0000313" key="3">
    <source>
        <dbReference type="EMBL" id="ACR14224.1"/>
    </source>
</evidence>
<feature type="compositionally biased region" description="Basic and acidic residues" evidence="1">
    <location>
        <begin position="259"/>
        <end position="269"/>
    </location>
</feature>
<feature type="region of interest" description="Disordered" evidence="1">
    <location>
        <begin position="237"/>
        <end position="269"/>
    </location>
</feature>
<dbReference type="HOGENOM" id="CLU_033786_0_2_6"/>
<reference evidence="3 4" key="1">
    <citation type="journal article" date="2009" name="PLoS ONE">
        <title>The complete genome of Teredinibacter turnerae T7901: an intracellular endosymbiont of marine wood-boring bivalves (shipworms).</title>
        <authorList>
            <person name="Yang J.C."/>
            <person name="Madupu R."/>
            <person name="Durkin A.S."/>
            <person name="Ekborg N.A."/>
            <person name="Pedamallu C.S."/>
            <person name="Hostetler J.B."/>
            <person name="Radune D."/>
            <person name="Toms B.S."/>
            <person name="Henrissat B."/>
            <person name="Coutinho P.M."/>
            <person name="Schwarz S."/>
            <person name="Field L."/>
            <person name="Trindade-Silva A.E."/>
            <person name="Soares C.A.G."/>
            <person name="Elshahawi S."/>
            <person name="Hanora A."/>
            <person name="Schmidt E.W."/>
            <person name="Haygood M.G."/>
            <person name="Posfai J."/>
            <person name="Benner J."/>
            <person name="Madinger C."/>
            <person name="Nove J."/>
            <person name="Anton B."/>
            <person name="Chaudhary K."/>
            <person name="Foster J."/>
            <person name="Holman A."/>
            <person name="Kumar S."/>
            <person name="Lessard P.A."/>
            <person name="Luyten Y.A."/>
            <person name="Slatko B."/>
            <person name="Wood N."/>
            <person name="Wu B."/>
            <person name="Teplitski M."/>
            <person name="Mougous J.D."/>
            <person name="Ward N."/>
            <person name="Eisen J.A."/>
            <person name="Badger J.H."/>
            <person name="Distel D.L."/>
        </authorList>
    </citation>
    <scope>NUCLEOTIDE SEQUENCE [LARGE SCALE GENOMIC DNA]</scope>
    <source>
        <strain evidence="4">ATCC 39867 / T7901</strain>
    </source>
</reference>
<dbReference type="Pfam" id="PF03976">
    <property type="entry name" value="PPK2"/>
    <property type="match status" value="2"/>
</dbReference>
<dbReference type="Gene3D" id="3.40.50.300">
    <property type="entry name" value="P-loop containing nucleotide triphosphate hydrolases"/>
    <property type="match status" value="2"/>
</dbReference>
<protein>
    <submittedName>
        <fullName evidence="3">Polyphosphate kinase 2</fullName>
    </submittedName>
</protein>
<dbReference type="RefSeq" id="WP_015820340.1">
    <property type="nucleotide sequence ID" value="NC_012997.1"/>
</dbReference>
<gene>
    <name evidence="3" type="ordered locus">TERTU_4729</name>
</gene>
<dbReference type="GO" id="GO:0016301">
    <property type="term" value="F:kinase activity"/>
    <property type="evidence" value="ECO:0007669"/>
    <property type="project" value="UniProtKB-KW"/>
</dbReference>
<accession>C5BKK7</accession>
<dbReference type="InterPro" id="IPR022489">
    <property type="entry name" value="PolyP_AMP_Tfrase"/>
</dbReference>
<dbReference type="AlphaFoldDB" id="C5BKK7"/>
<dbReference type="InterPro" id="IPR027417">
    <property type="entry name" value="P-loop_NTPase"/>
</dbReference>
<dbReference type="KEGG" id="ttu:TERTU_4729"/>
<dbReference type="STRING" id="377629.TERTU_4729"/>
<dbReference type="PANTHER" id="PTHR34383:SF3">
    <property type="entry name" value="POLYPHOSPHATE:AMP PHOSPHOTRANSFERASE"/>
    <property type="match status" value="1"/>
</dbReference>
<dbReference type="PANTHER" id="PTHR34383">
    <property type="entry name" value="POLYPHOSPHATE:AMP PHOSPHOTRANSFERASE-RELATED"/>
    <property type="match status" value="1"/>
</dbReference>
<feature type="domain" description="Polyphosphate kinase-2-related" evidence="2">
    <location>
        <begin position="12"/>
        <end position="227"/>
    </location>
</feature>
<dbReference type="SUPFAM" id="SSF52540">
    <property type="entry name" value="P-loop containing nucleoside triphosphate hydrolases"/>
    <property type="match status" value="2"/>
</dbReference>
<dbReference type="OrthoDB" id="9775224at2"/>
<organism evidence="3 4">
    <name type="scientific">Teredinibacter turnerae (strain ATCC 39867 / T7901)</name>
    <dbReference type="NCBI Taxonomy" id="377629"/>
    <lineage>
        <taxon>Bacteria</taxon>
        <taxon>Pseudomonadati</taxon>
        <taxon>Pseudomonadota</taxon>
        <taxon>Gammaproteobacteria</taxon>
        <taxon>Cellvibrionales</taxon>
        <taxon>Cellvibrionaceae</taxon>
        <taxon>Teredinibacter</taxon>
    </lineage>
</organism>
<dbReference type="Proteomes" id="UP000009080">
    <property type="component" value="Chromosome"/>
</dbReference>
<keyword evidence="4" id="KW-1185">Reference proteome</keyword>
<evidence type="ECO:0000313" key="4">
    <source>
        <dbReference type="Proteomes" id="UP000009080"/>
    </source>
</evidence>
<dbReference type="eggNOG" id="COG2326">
    <property type="taxonomic scope" value="Bacteria"/>
</dbReference>
<dbReference type="EMBL" id="CP001614">
    <property type="protein sequence ID" value="ACR14224.1"/>
    <property type="molecule type" value="Genomic_DNA"/>
</dbReference>
<keyword evidence="3" id="KW-0808">Transferase</keyword>
<evidence type="ECO:0000256" key="1">
    <source>
        <dbReference type="SAM" id="MobiDB-lite"/>
    </source>
</evidence>
<name>C5BKK7_TERTT</name>
<proteinExistence type="predicted"/>
<evidence type="ECO:0000259" key="2">
    <source>
        <dbReference type="Pfam" id="PF03976"/>
    </source>
</evidence>
<feature type="domain" description="Polyphosphate kinase-2-related" evidence="2">
    <location>
        <begin position="264"/>
        <end position="486"/>
    </location>
</feature>